<evidence type="ECO:0000313" key="2">
    <source>
        <dbReference type="Proteomes" id="UP001168096"/>
    </source>
</evidence>
<reference evidence="1" key="1">
    <citation type="submission" date="2024-11" db="EMBL/GenBank/DDBJ databases">
        <title>Description of Massilia orientalis sp. nov., isolated from rhizosphere soil of Ageratina adenophora.</title>
        <authorList>
            <person name="Wang Y."/>
        </authorList>
    </citation>
    <scope>NUCLEOTIDE SEQUENCE</scope>
    <source>
        <strain evidence="1">YIM B02787</strain>
    </source>
</reference>
<gene>
    <name evidence="1" type="ORF">QPK29_020015</name>
</gene>
<organism evidence="1 2">
    <name type="scientific">Massilia orientalis</name>
    <dbReference type="NCBI Taxonomy" id="3050128"/>
    <lineage>
        <taxon>Bacteria</taxon>
        <taxon>Pseudomonadati</taxon>
        <taxon>Pseudomonadota</taxon>
        <taxon>Betaproteobacteria</taxon>
        <taxon>Burkholderiales</taxon>
        <taxon>Oxalobacteraceae</taxon>
        <taxon>Telluria group</taxon>
        <taxon>Massilia</taxon>
    </lineage>
</organism>
<protein>
    <submittedName>
        <fullName evidence="1">LysR family transcriptional regulator</fullName>
    </submittedName>
</protein>
<comment type="caution">
    <text evidence="1">The sequence shown here is derived from an EMBL/GenBank/DDBJ whole genome shotgun (WGS) entry which is preliminary data.</text>
</comment>
<name>A0ACC7MEH7_9BURK</name>
<accession>A0ACC7MEH7</accession>
<dbReference type="EMBL" id="JASNRB020000012">
    <property type="protein sequence ID" value="MFJ1470004.1"/>
    <property type="molecule type" value="Genomic_DNA"/>
</dbReference>
<sequence length="302" mass="32363">MDAAFDWNDIPLILALARGGSIATAARELGIDASTVSRRLGAAERRLKAKLFARDRGGLRLTEAGTAFVERAAPLAGNVHGMLLAASGADTALAGTVRISAIDFLFDHWLLAHLAALQARHPGLDVELQGNNGNVSFGRHEADLALRLARSGDEAVLTARRIGTVGWAVFGAPAFAGLVRADWGSRPWVVYDATLSHLPEMRWIAREVPMAARRVRTGSLSTMVQACRAGLGLALLPCILDCEPGLVRLDARVEVRRELWLASHRDAVGTRRIRVVGDWLAALCAADSDRLCRGAADSAESR</sequence>
<keyword evidence="2" id="KW-1185">Reference proteome</keyword>
<evidence type="ECO:0000313" key="1">
    <source>
        <dbReference type="EMBL" id="MFJ1470004.1"/>
    </source>
</evidence>
<proteinExistence type="predicted"/>
<dbReference type="Proteomes" id="UP001168096">
    <property type="component" value="Unassembled WGS sequence"/>
</dbReference>